<dbReference type="GO" id="GO:0003700">
    <property type="term" value="F:DNA-binding transcription factor activity"/>
    <property type="evidence" value="ECO:0007669"/>
    <property type="project" value="InterPro"/>
</dbReference>
<dbReference type="GO" id="GO:0003677">
    <property type="term" value="F:DNA binding"/>
    <property type="evidence" value="ECO:0007669"/>
    <property type="project" value="UniProtKB-KW"/>
</dbReference>
<evidence type="ECO:0000256" key="2">
    <source>
        <dbReference type="ARBA" id="ARBA00023015"/>
    </source>
</evidence>
<dbReference type="InterPro" id="IPR036388">
    <property type="entry name" value="WH-like_DNA-bd_sf"/>
</dbReference>
<dbReference type="SUPFAM" id="SSF46785">
    <property type="entry name" value="Winged helix' DNA-binding domain"/>
    <property type="match status" value="1"/>
</dbReference>
<organism evidence="6 7">
    <name type="scientific">Phyllobacterium myrsinacearum</name>
    <dbReference type="NCBI Taxonomy" id="28101"/>
    <lineage>
        <taxon>Bacteria</taxon>
        <taxon>Pseudomonadati</taxon>
        <taxon>Pseudomonadota</taxon>
        <taxon>Alphaproteobacteria</taxon>
        <taxon>Hyphomicrobiales</taxon>
        <taxon>Phyllobacteriaceae</taxon>
        <taxon>Phyllobacterium</taxon>
    </lineage>
</organism>
<dbReference type="EMBL" id="PVBT01000001">
    <property type="protein sequence ID" value="PRD57618.1"/>
    <property type="molecule type" value="Genomic_DNA"/>
</dbReference>
<evidence type="ECO:0000256" key="1">
    <source>
        <dbReference type="ARBA" id="ARBA00009437"/>
    </source>
</evidence>
<accession>A0A2S9JWA6</accession>
<dbReference type="PROSITE" id="PS50931">
    <property type="entry name" value="HTH_LYSR"/>
    <property type="match status" value="1"/>
</dbReference>
<sequence length="308" mass="33943">MQQMPNWDLYWTFLHVIRHGSLSAAARELGLTQPTVGRHIDTLEDLIGAQLFTRSPNGLLATDAALELQPYAAAMAANAAALVRLATAQRDAVEGTVRIGASEVIGTEVLPQILAPLLETYPALHIELSASDTVENLLNREVDIAVRMAEPTQEALLVRNVGDISLGLYAHRAYLARYGVPRTLAELKNHRLIGFDRQTAFIRSIEKRFPMSHELKFSYRTDNNLAQLAAIRSGIGIGICQDSLGQANPDLVRLLPGAFSIVLPTWIAMHENLRSSHRFRLIFDTLIRGMLAHIELASGKKMQGPLAF</sequence>
<protein>
    <submittedName>
        <fullName evidence="6">LysR family transcriptional regulator</fullName>
    </submittedName>
</protein>
<dbReference type="Pfam" id="PF00126">
    <property type="entry name" value="HTH_1"/>
    <property type="match status" value="1"/>
</dbReference>
<dbReference type="PRINTS" id="PR00039">
    <property type="entry name" value="HTHLYSR"/>
</dbReference>
<comment type="caution">
    <text evidence="6">The sequence shown here is derived from an EMBL/GenBank/DDBJ whole genome shotgun (WGS) entry which is preliminary data.</text>
</comment>
<keyword evidence="7" id="KW-1185">Reference proteome</keyword>
<keyword evidence="3" id="KW-0238">DNA-binding</keyword>
<dbReference type="InterPro" id="IPR050176">
    <property type="entry name" value="LTTR"/>
</dbReference>
<proteinExistence type="inferred from homology"/>
<dbReference type="SUPFAM" id="SSF53850">
    <property type="entry name" value="Periplasmic binding protein-like II"/>
    <property type="match status" value="1"/>
</dbReference>
<gene>
    <name evidence="6" type="ORF">C5750_00160</name>
</gene>
<dbReference type="InterPro" id="IPR005119">
    <property type="entry name" value="LysR_subst-bd"/>
</dbReference>
<dbReference type="Pfam" id="PF03466">
    <property type="entry name" value="LysR_substrate"/>
    <property type="match status" value="1"/>
</dbReference>
<name>A0A2S9JWA6_9HYPH</name>
<reference evidence="6 7" key="1">
    <citation type="submission" date="2018-02" db="EMBL/GenBank/DDBJ databases">
        <title>The draft genome of Phyllobacterium myrsinacearum DSM5892.</title>
        <authorList>
            <person name="Li L."/>
            <person name="Liu L."/>
            <person name="Zhang X."/>
            <person name="Wang T."/>
        </authorList>
    </citation>
    <scope>NUCLEOTIDE SEQUENCE [LARGE SCALE GENOMIC DNA]</scope>
    <source>
        <strain evidence="6 7">DSM 5892</strain>
    </source>
</reference>
<dbReference type="PANTHER" id="PTHR30579">
    <property type="entry name" value="TRANSCRIPTIONAL REGULATOR"/>
    <property type="match status" value="1"/>
</dbReference>
<feature type="domain" description="HTH lysR-type" evidence="5">
    <location>
        <begin position="12"/>
        <end position="62"/>
    </location>
</feature>
<keyword evidence="4" id="KW-0804">Transcription</keyword>
<dbReference type="Proteomes" id="UP000238563">
    <property type="component" value="Unassembled WGS sequence"/>
</dbReference>
<dbReference type="RefSeq" id="WP_105731861.1">
    <property type="nucleotide sequence ID" value="NZ_PVBT01000001.1"/>
</dbReference>
<dbReference type="InterPro" id="IPR036390">
    <property type="entry name" value="WH_DNA-bd_sf"/>
</dbReference>
<evidence type="ECO:0000256" key="3">
    <source>
        <dbReference type="ARBA" id="ARBA00023125"/>
    </source>
</evidence>
<dbReference type="OrthoDB" id="9798121at2"/>
<keyword evidence="2" id="KW-0805">Transcription regulation</keyword>
<evidence type="ECO:0000313" key="6">
    <source>
        <dbReference type="EMBL" id="PRD57618.1"/>
    </source>
</evidence>
<comment type="similarity">
    <text evidence="1">Belongs to the LysR transcriptional regulatory family.</text>
</comment>
<evidence type="ECO:0000256" key="4">
    <source>
        <dbReference type="ARBA" id="ARBA00023163"/>
    </source>
</evidence>
<dbReference type="PANTHER" id="PTHR30579:SF3">
    <property type="entry name" value="TRANSCRIPTIONAL REGULATORY PROTEIN"/>
    <property type="match status" value="1"/>
</dbReference>
<evidence type="ECO:0000259" key="5">
    <source>
        <dbReference type="PROSITE" id="PS50931"/>
    </source>
</evidence>
<evidence type="ECO:0000313" key="7">
    <source>
        <dbReference type="Proteomes" id="UP000238563"/>
    </source>
</evidence>
<dbReference type="Gene3D" id="1.10.10.10">
    <property type="entry name" value="Winged helix-like DNA-binding domain superfamily/Winged helix DNA-binding domain"/>
    <property type="match status" value="1"/>
</dbReference>
<dbReference type="AlphaFoldDB" id="A0A2S9JWA6"/>
<dbReference type="InterPro" id="IPR000847">
    <property type="entry name" value="LysR_HTH_N"/>
</dbReference>
<dbReference type="Gene3D" id="3.40.190.290">
    <property type="match status" value="1"/>
</dbReference>